<protein>
    <submittedName>
        <fullName evidence="2">Uncharacterized protein</fullName>
    </submittedName>
</protein>
<evidence type="ECO:0000313" key="2">
    <source>
        <dbReference type="EMBL" id="PNP55718.1"/>
    </source>
</evidence>
<evidence type="ECO:0000313" key="3">
    <source>
        <dbReference type="Proteomes" id="UP000236290"/>
    </source>
</evidence>
<dbReference type="EMBL" id="MTYI01000051">
    <property type="protein sequence ID" value="PNP55718.1"/>
    <property type="molecule type" value="Genomic_DNA"/>
</dbReference>
<organism evidence="2 3">
    <name type="scientific">Trichoderma harzianum</name>
    <name type="common">Hypocrea lixii</name>
    <dbReference type="NCBI Taxonomy" id="5544"/>
    <lineage>
        <taxon>Eukaryota</taxon>
        <taxon>Fungi</taxon>
        <taxon>Dikarya</taxon>
        <taxon>Ascomycota</taxon>
        <taxon>Pezizomycotina</taxon>
        <taxon>Sordariomycetes</taxon>
        <taxon>Hypocreomycetidae</taxon>
        <taxon>Hypocreales</taxon>
        <taxon>Hypocreaceae</taxon>
        <taxon>Trichoderma</taxon>
    </lineage>
</organism>
<dbReference type="Proteomes" id="UP000236290">
    <property type="component" value="Unassembled WGS sequence"/>
</dbReference>
<feature type="compositionally biased region" description="Low complexity" evidence="1">
    <location>
        <begin position="34"/>
        <end position="45"/>
    </location>
</feature>
<comment type="caution">
    <text evidence="2">The sequence shown here is derived from an EMBL/GenBank/DDBJ whole genome shotgun (WGS) entry which is preliminary data.</text>
</comment>
<dbReference type="AlphaFoldDB" id="A0A2K0UD62"/>
<reference evidence="2 3" key="1">
    <citation type="submission" date="2017-02" db="EMBL/GenBank/DDBJ databases">
        <title>Genomes of Trichoderma spp. with biocontrol activity.</title>
        <authorList>
            <person name="Gardiner D."/>
            <person name="Kazan K."/>
            <person name="Vos C."/>
            <person name="Harvey P."/>
        </authorList>
    </citation>
    <scope>NUCLEOTIDE SEQUENCE [LARGE SCALE GENOMIC DNA]</scope>
    <source>
        <strain evidence="2 3">Tr1</strain>
    </source>
</reference>
<feature type="region of interest" description="Disordered" evidence="1">
    <location>
        <begin position="1"/>
        <end position="50"/>
    </location>
</feature>
<accession>A0A2K0UD62</accession>
<gene>
    <name evidence="2" type="ORF">THARTR1_04094</name>
</gene>
<evidence type="ECO:0000256" key="1">
    <source>
        <dbReference type="SAM" id="MobiDB-lite"/>
    </source>
</evidence>
<name>A0A2K0UD62_TRIHA</name>
<proteinExistence type="predicted"/>
<sequence>MKSRGLAGSAAKKGPDADDPIVSISVRGTTPYQSGSGASAGSKAISDQESALGVRDVISPSGPHALFWRTHSAAQGAMSAGGTVQYEHVQQRLRVVWVSTGTSTSTEP</sequence>